<feature type="active site" description="Proton donor" evidence="2">
    <location>
        <position position="9"/>
    </location>
</feature>
<evidence type="ECO:0000256" key="2">
    <source>
        <dbReference type="PIRSR" id="PIRSR004682-1"/>
    </source>
</evidence>
<dbReference type="EC" id="3.1.3.-" evidence="1"/>
<evidence type="ECO:0000256" key="3">
    <source>
        <dbReference type="PIRSR" id="PIRSR004682-3"/>
    </source>
</evidence>
<reference evidence="5 6" key="1">
    <citation type="submission" date="2020-08" db="EMBL/GenBank/DDBJ databases">
        <title>The isolate Caproiciproducens sp. 7D4C2 produces n-caproate at mildly acidic conditions from hexoses: genome and rBOX comparison with related strains and chain-elongating bacteria.</title>
        <authorList>
            <person name="Esquivel-Elizondo S."/>
            <person name="Bagci C."/>
            <person name="Temovska M."/>
            <person name="Jeon B.S."/>
            <person name="Bessarab I."/>
            <person name="Williams R.B.H."/>
            <person name="Huson D.H."/>
            <person name="Angenent L.T."/>
        </authorList>
    </citation>
    <scope>NUCLEOTIDE SEQUENCE [LARGE SCALE GENOMIC DNA]</scope>
    <source>
        <strain evidence="5 6">7D4C2</strain>
    </source>
</reference>
<sequence>MKAVFIDRDGTIGGGDEVTFPQEFKLFPFSQKAIELLKNKGYKLFAFTNQPDLSEGKVAYKDFETELYSLGFDDLCICPHRPADHCSCRKPSAYMINQMRIKYHLQLSECFVIGDRWSDMASGLSAGTKVILVKTGAGNGAMGLYSNQWNPDRAAYIAEDLLDAVRWILNHA</sequence>
<feature type="binding site" evidence="4">
    <location>
        <position position="115"/>
    </location>
    <ligand>
        <name>Mg(2+)</name>
        <dbReference type="ChEBI" id="CHEBI:18420"/>
    </ligand>
</feature>
<dbReference type="PANTHER" id="PTHR42891">
    <property type="entry name" value="D-GLYCERO-BETA-D-MANNO-HEPTOSE-1,7-BISPHOSPHATE 7-PHOSPHATASE"/>
    <property type="match status" value="1"/>
</dbReference>
<dbReference type="InterPro" id="IPR004446">
    <property type="entry name" value="Heptose_bisP_phosphatase"/>
</dbReference>
<name>A0A7G8TEG1_9FIRM</name>
<dbReference type="GO" id="GO:0005975">
    <property type="term" value="P:carbohydrate metabolic process"/>
    <property type="evidence" value="ECO:0007669"/>
    <property type="project" value="InterPro"/>
</dbReference>
<dbReference type="InterPro" id="IPR023214">
    <property type="entry name" value="HAD_sf"/>
</dbReference>
<keyword evidence="1 5" id="KW-0378">Hydrolase</keyword>
<dbReference type="Gene3D" id="3.40.50.1000">
    <property type="entry name" value="HAD superfamily/HAD-like"/>
    <property type="match status" value="1"/>
</dbReference>
<dbReference type="InterPro" id="IPR036412">
    <property type="entry name" value="HAD-like_sf"/>
</dbReference>
<feature type="site" description="Stabilizes the phosphoryl group" evidence="3">
    <location>
        <position position="48"/>
    </location>
</feature>
<gene>
    <name evidence="5" type="ORF">HCR03_07165</name>
</gene>
<feature type="site" description="Contributes to substrate recognition" evidence="3">
    <location>
        <position position="89"/>
    </location>
</feature>
<keyword evidence="1" id="KW-0963">Cytoplasm</keyword>
<feature type="binding site" evidence="4">
    <location>
        <position position="86"/>
    </location>
    <ligand>
        <name>Zn(2+)</name>
        <dbReference type="ChEBI" id="CHEBI:29105"/>
    </ligand>
</feature>
<keyword evidence="4" id="KW-0460">Magnesium</keyword>
<keyword evidence="1" id="KW-0119">Carbohydrate metabolism</keyword>
<comment type="subcellular location">
    <subcellularLocation>
        <location evidence="1">Cytoplasm</location>
    </subcellularLocation>
</comment>
<evidence type="ECO:0000256" key="4">
    <source>
        <dbReference type="PIRSR" id="PIRSR004682-4"/>
    </source>
</evidence>
<comment type="similarity">
    <text evidence="1">Belongs to the gmhB family.</text>
</comment>
<dbReference type="GO" id="GO:0005737">
    <property type="term" value="C:cytoplasm"/>
    <property type="evidence" value="ECO:0007669"/>
    <property type="project" value="UniProtKB-SubCell"/>
</dbReference>
<organism evidence="5 6">
    <name type="scientific">Caproicibacter fermentans</name>
    <dbReference type="NCBI Taxonomy" id="2576756"/>
    <lineage>
        <taxon>Bacteria</taxon>
        <taxon>Bacillati</taxon>
        <taxon>Bacillota</taxon>
        <taxon>Clostridia</taxon>
        <taxon>Eubacteriales</taxon>
        <taxon>Acutalibacteraceae</taxon>
        <taxon>Caproicibacter</taxon>
    </lineage>
</organism>
<keyword evidence="4" id="KW-0479">Metal-binding</keyword>
<dbReference type="PANTHER" id="PTHR42891:SF1">
    <property type="entry name" value="D-GLYCERO-BETA-D-MANNO-HEPTOSE-1,7-BISPHOSPHATE 7-PHOSPHATASE"/>
    <property type="match status" value="1"/>
</dbReference>
<feature type="active site" description="Nucleophile" evidence="2">
    <location>
        <position position="7"/>
    </location>
</feature>
<comment type="cofactor">
    <cofactor evidence="4">
        <name>Mg(2+)</name>
        <dbReference type="ChEBI" id="CHEBI:18420"/>
    </cofactor>
</comment>
<dbReference type="RefSeq" id="WP_187037358.1">
    <property type="nucleotide sequence ID" value="NZ_CP060286.1"/>
</dbReference>
<keyword evidence="4" id="KW-0862">Zinc</keyword>
<dbReference type="Proteomes" id="UP000515909">
    <property type="component" value="Chromosome"/>
</dbReference>
<dbReference type="InterPro" id="IPR006549">
    <property type="entry name" value="HAD-SF_hydro_IIIA"/>
</dbReference>
<dbReference type="AlphaFoldDB" id="A0A7G8TEG1"/>
<dbReference type="PIRSF" id="PIRSF004682">
    <property type="entry name" value="GmhB"/>
    <property type="match status" value="1"/>
</dbReference>
<protein>
    <recommendedName>
        <fullName evidence="1">D,D-heptose 1,7-bisphosphate phosphatase</fullName>
        <ecNumber evidence="1">3.1.3.-</ecNumber>
    </recommendedName>
</protein>
<feature type="binding site" evidence="4">
    <location>
        <position position="7"/>
    </location>
    <ligand>
        <name>Mg(2+)</name>
        <dbReference type="ChEBI" id="CHEBI:18420"/>
    </ligand>
</feature>
<comment type="cofactor">
    <cofactor evidence="4">
        <name>Zn(2+)</name>
        <dbReference type="ChEBI" id="CHEBI:29105"/>
    </cofactor>
</comment>
<dbReference type="GO" id="GO:0016791">
    <property type="term" value="F:phosphatase activity"/>
    <property type="evidence" value="ECO:0007669"/>
    <property type="project" value="InterPro"/>
</dbReference>
<feature type="binding site" evidence="4">
    <location>
        <position position="80"/>
    </location>
    <ligand>
        <name>Zn(2+)</name>
        <dbReference type="ChEBI" id="CHEBI:29105"/>
    </ligand>
</feature>
<proteinExistence type="inferred from homology"/>
<feature type="binding site" evidence="4">
    <location>
        <position position="9"/>
    </location>
    <ligand>
        <name>Mg(2+)</name>
        <dbReference type="ChEBI" id="CHEBI:18420"/>
    </ligand>
</feature>
<dbReference type="EMBL" id="CP060286">
    <property type="protein sequence ID" value="QNK42002.1"/>
    <property type="molecule type" value="Genomic_DNA"/>
</dbReference>
<accession>A0A7G8TEG1</accession>
<evidence type="ECO:0000256" key="1">
    <source>
        <dbReference type="PIRNR" id="PIRNR004682"/>
    </source>
</evidence>
<dbReference type="GO" id="GO:0046872">
    <property type="term" value="F:metal ion binding"/>
    <property type="evidence" value="ECO:0007669"/>
    <property type="project" value="UniProtKB-KW"/>
</dbReference>
<dbReference type="KEGG" id="cfem:HCR03_07165"/>
<dbReference type="NCBIfam" id="NF005264">
    <property type="entry name" value="PRK06769.1"/>
    <property type="match status" value="1"/>
</dbReference>
<dbReference type="NCBIfam" id="TIGR01662">
    <property type="entry name" value="HAD-SF-IIIA"/>
    <property type="match status" value="1"/>
</dbReference>
<feature type="binding site" evidence="4">
    <location>
        <position position="78"/>
    </location>
    <ligand>
        <name>Zn(2+)</name>
        <dbReference type="ChEBI" id="CHEBI:29105"/>
    </ligand>
</feature>
<dbReference type="SUPFAM" id="SSF56784">
    <property type="entry name" value="HAD-like"/>
    <property type="match status" value="1"/>
</dbReference>
<feature type="binding site" evidence="4">
    <location>
        <position position="88"/>
    </location>
    <ligand>
        <name>Zn(2+)</name>
        <dbReference type="ChEBI" id="CHEBI:29105"/>
    </ligand>
</feature>
<evidence type="ECO:0000313" key="6">
    <source>
        <dbReference type="Proteomes" id="UP000515909"/>
    </source>
</evidence>
<evidence type="ECO:0000313" key="5">
    <source>
        <dbReference type="EMBL" id="QNK42002.1"/>
    </source>
</evidence>
<dbReference type="Pfam" id="PF13242">
    <property type="entry name" value="Hydrolase_like"/>
    <property type="match status" value="1"/>
</dbReference>
<feature type="site" description="Stabilizes the phosphoryl group" evidence="3">
    <location>
        <position position="90"/>
    </location>
</feature>